<dbReference type="PANTHER" id="PTHR45772:SF10">
    <property type="entry name" value="LIPOPOLYSACCHARIDE EXPORT SYSTEM ATP-BINDING PROTEIN LPTB"/>
    <property type="match status" value="1"/>
</dbReference>
<dbReference type="InterPro" id="IPR003439">
    <property type="entry name" value="ABC_transporter-like_ATP-bd"/>
</dbReference>
<keyword evidence="5" id="KW-0813">Transport</keyword>
<evidence type="ECO:0000256" key="12">
    <source>
        <dbReference type="ARBA" id="ARBA00023136"/>
    </source>
</evidence>
<evidence type="ECO:0000256" key="1">
    <source>
        <dbReference type="ARBA" id="ARBA00004496"/>
    </source>
</evidence>
<dbReference type="GO" id="GO:0005524">
    <property type="term" value="F:ATP binding"/>
    <property type="evidence" value="ECO:0007669"/>
    <property type="project" value="UniProtKB-KW"/>
</dbReference>
<evidence type="ECO:0000256" key="7">
    <source>
        <dbReference type="ARBA" id="ARBA00022490"/>
    </source>
</evidence>
<comment type="caution">
    <text evidence="16">The sequence shown here is derived from an EMBL/GenBank/DDBJ whole genome shotgun (WGS) entry which is preliminary data.</text>
</comment>
<comment type="subcellular location">
    <subcellularLocation>
        <location evidence="2">Cell inner membrane</location>
        <topology evidence="2">Peripheral membrane protein</topology>
        <orientation evidence="2">Cytoplasmic side</orientation>
    </subcellularLocation>
    <subcellularLocation>
        <location evidence="1">Cytoplasm</location>
    </subcellularLocation>
</comment>
<keyword evidence="8" id="KW-0997">Cell inner membrane</keyword>
<evidence type="ECO:0000256" key="5">
    <source>
        <dbReference type="ARBA" id="ARBA00022448"/>
    </source>
</evidence>
<dbReference type="InterPro" id="IPR027417">
    <property type="entry name" value="P-loop_NTPase"/>
</dbReference>
<keyword evidence="10 16" id="KW-0067">ATP-binding</keyword>
<gene>
    <name evidence="16" type="ORF">J2X09_003140</name>
</gene>
<comment type="similarity">
    <text evidence="3">Belongs to the ABC transporter superfamily. Outer membrane lipopolysaccharide export (TC 1.B.42) family.</text>
</comment>
<dbReference type="Gene3D" id="3.40.50.300">
    <property type="entry name" value="P-loop containing nucleotide triphosphate hydrolases"/>
    <property type="match status" value="1"/>
</dbReference>
<evidence type="ECO:0000256" key="14">
    <source>
        <dbReference type="ARBA" id="ARBA00026081"/>
    </source>
</evidence>
<keyword evidence="12" id="KW-0472">Membrane</keyword>
<dbReference type="SUPFAM" id="SSF52540">
    <property type="entry name" value="P-loop containing nucleoside triphosphate hydrolases"/>
    <property type="match status" value="1"/>
</dbReference>
<evidence type="ECO:0000256" key="8">
    <source>
        <dbReference type="ARBA" id="ARBA00022519"/>
    </source>
</evidence>
<proteinExistence type="inferred from homology"/>
<dbReference type="EMBL" id="JAVDWE010000008">
    <property type="protein sequence ID" value="MDR7095392.1"/>
    <property type="molecule type" value="Genomic_DNA"/>
</dbReference>
<evidence type="ECO:0000256" key="6">
    <source>
        <dbReference type="ARBA" id="ARBA00022475"/>
    </source>
</evidence>
<name>A0ABU1VD64_9BURK</name>
<keyword evidence="17" id="KW-1185">Reference proteome</keyword>
<comment type="function">
    <text evidence="13">Part of the ABC transporter complex LptBFG involved in the translocation of lipopolysaccharide (LPS) from the inner membrane to the outer membrane. Probably responsible for energy coupling to the transport system.</text>
</comment>
<dbReference type="InterPro" id="IPR030921">
    <property type="entry name" value="LPS_export_LptB"/>
</dbReference>
<evidence type="ECO:0000259" key="15">
    <source>
        <dbReference type="PROSITE" id="PS50893"/>
    </source>
</evidence>
<keyword evidence="9" id="KW-0547">Nucleotide-binding</keyword>
<evidence type="ECO:0000256" key="10">
    <source>
        <dbReference type="ARBA" id="ARBA00022840"/>
    </source>
</evidence>
<dbReference type="CDD" id="cd03218">
    <property type="entry name" value="ABC_YhbG"/>
    <property type="match status" value="1"/>
</dbReference>
<evidence type="ECO:0000256" key="2">
    <source>
        <dbReference type="ARBA" id="ARBA00004515"/>
    </source>
</evidence>
<keyword evidence="6" id="KW-1003">Cell membrane</keyword>
<evidence type="ECO:0000256" key="4">
    <source>
        <dbReference type="ARBA" id="ARBA00017803"/>
    </source>
</evidence>
<feature type="domain" description="ABC transporter" evidence="15">
    <location>
        <begin position="23"/>
        <end position="261"/>
    </location>
</feature>
<dbReference type="InterPro" id="IPR051120">
    <property type="entry name" value="ABC_AA/LPS_Transport"/>
</dbReference>
<dbReference type="Pfam" id="PF00005">
    <property type="entry name" value="ABC_tran"/>
    <property type="match status" value="1"/>
</dbReference>
<keyword evidence="7" id="KW-0963">Cytoplasm</keyword>
<comment type="subunit">
    <text evidence="14">Component of the lipopolysaccharide transport and assembly complex. The LptBFG transporter is composed of two ATP-binding proteins (LptB) and two transmembrane proteins (LptF and LptG).</text>
</comment>
<protein>
    <recommendedName>
        <fullName evidence="4">Lipopolysaccharide export system ATP-binding protein LptB</fullName>
    </recommendedName>
</protein>
<sequence length="265" mass="28766">MTAPASSPAAPVRARPAPVVSRLEARGLQKAYGSRKVVKDVSLAVFKGEVVGLLGPNGAGKTTSFYMLVGLLRSDAGQIMLDGQSIESLPIHRRARLGLGYLPQEASIFRKLSVAENVRAVLELQVDEKGRSLDAATIESRLDALLQDLHVDHLRDSPAPALSGGERRRVEIARALATDPRFILLDEPFAGIDPIAVIEIQRIIGFLKSRGIGVLITDHNVRETLGICDRAYIINDGHVLTSGTPAEIVENADVRRVYLGEHFRM</sequence>
<dbReference type="InterPro" id="IPR032823">
    <property type="entry name" value="BCA_ABC_TP_C"/>
</dbReference>
<dbReference type="GO" id="GO:0016787">
    <property type="term" value="F:hydrolase activity"/>
    <property type="evidence" value="ECO:0007669"/>
    <property type="project" value="UniProtKB-KW"/>
</dbReference>
<evidence type="ECO:0000256" key="13">
    <source>
        <dbReference type="ARBA" id="ARBA00024818"/>
    </source>
</evidence>
<dbReference type="PROSITE" id="PS50893">
    <property type="entry name" value="ABC_TRANSPORTER_2"/>
    <property type="match status" value="1"/>
</dbReference>
<dbReference type="PROSITE" id="PS00211">
    <property type="entry name" value="ABC_TRANSPORTER_1"/>
    <property type="match status" value="1"/>
</dbReference>
<keyword evidence="16" id="KW-0378">Hydrolase</keyword>
<dbReference type="SMART" id="SM00382">
    <property type="entry name" value="AAA"/>
    <property type="match status" value="1"/>
</dbReference>
<evidence type="ECO:0000313" key="16">
    <source>
        <dbReference type="EMBL" id="MDR7095392.1"/>
    </source>
</evidence>
<dbReference type="InterPro" id="IPR003593">
    <property type="entry name" value="AAA+_ATPase"/>
</dbReference>
<evidence type="ECO:0000256" key="9">
    <source>
        <dbReference type="ARBA" id="ARBA00022741"/>
    </source>
</evidence>
<dbReference type="PANTHER" id="PTHR45772">
    <property type="entry name" value="CONSERVED COMPONENT OF ABC TRANSPORTER FOR NATURAL AMINO ACIDS-RELATED"/>
    <property type="match status" value="1"/>
</dbReference>
<dbReference type="InterPro" id="IPR017871">
    <property type="entry name" value="ABC_transporter-like_CS"/>
</dbReference>
<dbReference type="NCBIfam" id="TIGR04406">
    <property type="entry name" value="LPS_export_lptB"/>
    <property type="match status" value="1"/>
</dbReference>
<dbReference type="Proteomes" id="UP001265550">
    <property type="component" value="Unassembled WGS sequence"/>
</dbReference>
<accession>A0ABU1VD64</accession>
<evidence type="ECO:0000313" key="17">
    <source>
        <dbReference type="Proteomes" id="UP001265550"/>
    </source>
</evidence>
<evidence type="ECO:0000256" key="3">
    <source>
        <dbReference type="ARBA" id="ARBA00010865"/>
    </source>
</evidence>
<organism evidence="16 17">
    <name type="scientific">Hydrogenophaga laconesensis</name>
    <dbReference type="NCBI Taxonomy" id="1805971"/>
    <lineage>
        <taxon>Bacteria</taxon>
        <taxon>Pseudomonadati</taxon>
        <taxon>Pseudomonadota</taxon>
        <taxon>Betaproteobacteria</taxon>
        <taxon>Burkholderiales</taxon>
        <taxon>Comamonadaceae</taxon>
        <taxon>Hydrogenophaga</taxon>
    </lineage>
</organism>
<reference evidence="16 17" key="1">
    <citation type="submission" date="2023-07" db="EMBL/GenBank/DDBJ databases">
        <title>Sorghum-associated microbial communities from plants grown in Nebraska, USA.</title>
        <authorList>
            <person name="Schachtman D."/>
        </authorList>
    </citation>
    <scope>NUCLEOTIDE SEQUENCE [LARGE SCALE GENOMIC DNA]</scope>
    <source>
        <strain evidence="16 17">BE240</strain>
    </source>
</reference>
<dbReference type="RefSeq" id="WP_204734323.1">
    <property type="nucleotide sequence ID" value="NZ_JAVDWE010000008.1"/>
</dbReference>
<keyword evidence="11" id="KW-1278">Translocase</keyword>
<evidence type="ECO:0000256" key="11">
    <source>
        <dbReference type="ARBA" id="ARBA00022967"/>
    </source>
</evidence>
<dbReference type="Pfam" id="PF12399">
    <property type="entry name" value="BCA_ABC_TP_C"/>
    <property type="match status" value="1"/>
</dbReference>